<comment type="caution">
    <text evidence="2">The sequence shown here is derived from an EMBL/GenBank/DDBJ whole genome shotgun (WGS) entry which is preliminary data.</text>
</comment>
<dbReference type="EMBL" id="JBHULN010000012">
    <property type="protein sequence ID" value="MFD2572675.1"/>
    <property type="molecule type" value="Genomic_DNA"/>
</dbReference>
<reference evidence="3" key="1">
    <citation type="journal article" date="2019" name="Int. J. Syst. Evol. Microbiol.">
        <title>The Global Catalogue of Microorganisms (GCM) 10K type strain sequencing project: providing services to taxonomists for standard genome sequencing and annotation.</title>
        <authorList>
            <consortium name="The Broad Institute Genomics Platform"/>
            <consortium name="The Broad Institute Genome Sequencing Center for Infectious Disease"/>
            <person name="Wu L."/>
            <person name="Ma J."/>
        </authorList>
    </citation>
    <scope>NUCLEOTIDE SEQUENCE [LARGE SCALE GENOMIC DNA]</scope>
    <source>
        <strain evidence="3">KCTC 42805</strain>
    </source>
</reference>
<keyword evidence="3" id="KW-1185">Reference proteome</keyword>
<dbReference type="SUPFAM" id="SSF55729">
    <property type="entry name" value="Acyl-CoA N-acyltransferases (Nat)"/>
    <property type="match status" value="1"/>
</dbReference>
<dbReference type="PANTHER" id="PTHR43792:SF1">
    <property type="entry name" value="N-ACETYLTRANSFERASE DOMAIN-CONTAINING PROTEIN"/>
    <property type="match status" value="1"/>
</dbReference>
<dbReference type="EC" id="2.3.-.-" evidence="2"/>
<evidence type="ECO:0000313" key="2">
    <source>
        <dbReference type="EMBL" id="MFD2572675.1"/>
    </source>
</evidence>
<proteinExistence type="predicted"/>
<dbReference type="Proteomes" id="UP001597469">
    <property type="component" value="Unassembled WGS sequence"/>
</dbReference>
<dbReference type="InterPro" id="IPR016181">
    <property type="entry name" value="Acyl_CoA_acyltransferase"/>
</dbReference>
<dbReference type="Gene3D" id="3.40.630.30">
    <property type="match status" value="1"/>
</dbReference>
<dbReference type="PANTHER" id="PTHR43792">
    <property type="entry name" value="GNAT FAMILY, PUTATIVE (AFU_ORTHOLOGUE AFUA_3G00765)-RELATED-RELATED"/>
    <property type="match status" value="1"/>
</dbReference>
<protein>
    <submittedName>
        <fullName evidence="2">GNAT family N-acetyltransferase</fullName>
        <ecNumber evidence="2">2.3.-.-</ecNumber>
    </submittedName>
</protein>
<dbReference type="InterPro" id="IPR051531">
    <property type="entry name" value="N-acetyltransferase"/>
</dbReference>
<dbReference type="InterPro" id="IPR000182">
    <property type="entry name" value="GNAT_dom"/>
</dbReference>
<accession>A0ABW5M6S6</accession>
<dbReference type="GO" id="GO:0016746">
    <property type="term" value="F:acyltransferase activity"/>
    <property type="evidence" value="ECO:0007669"/>
    <property type="project" value="UniProtKB-KW"/>
</dbReference>
<evidence type="ECO:0000259" key="1">
    <source>
        <dbReference type="PROSITE" id="PS51186"/>
    </source>
</evidence>
<keyword evidence="2" id="KW-0808">Transferase</keyword>
<feature type="domain" description="N-acetyltransferase" evidence="1">
    <location>
        <begin position="9"/>
        <end position="167"/>
    </location>
</feature>
<dbReference type="PROSITE" id="PS51186">
    <property type="entry name" value="GNAT"/>
    <property type="match status" value="1"/>
</dbReference>
<name>A0ABW5M6S6_9BACT</name>
<evidence type="ECO:0000313" key="3">
    <source>
        <dbReference type="Proteomes" id="UP001597469"/>
    </source>
</evidence>
<gene>
    <name evidence="2" type="ORF">ACFSUS_18695</name>
</gene>
<keyword evidence="2" id="KW-0012">Acyltransferase</keyword>
<dbReference type="RefSeq" id="WP_381525269.1">
    <property type="nucleotide sequence ID" value="NZ_JBHULN010000012.1"/>
</dbReference>
<dbReference type="Pfam" id="PF13302">
    <property type="entry name" value="Acetyltransf_3"/>
    <property type="match status" value="1"/>
</dbReference>
<sequence length="167" mass="18646">MTVLETKRLRLSQLSVDQAPFILELLNTPSWLAYIGDRGVRTLDDARNYLLNGPIASYNRFGFGLYLVTLIDTDVPIGLCGLLQRETLDHPDIGFAFLPDYMHKGYGFEAASAVMTYARTTLGVGGIMAITVTHNENSIKLLKKLGFHFERLITFAPGTEELMLFVN</sequence>
<organism evidence="2 3">
    <name type="scientific">Spirosoma soli</name>
    <dbReference type="NCBI Taxonomy" id="1770529"/>
    <lineage>
        <taxon>Bacteria</taxon>
        <taxon>Pseudomonadati</taxon>
        <taxon>Bacteroidota</taxon>
        <taxon>Cytophagia</taxon>
        <taxon>Cytophagales</taxon>
        <taxon>Cytophagaceae</taxon>
        <taxon>Spirosoma</taxon>
    </lineage>
</organism>